<proteinExistence type="predicted"/>
<organism evidence="1 2">
    <name type="scientific">Citreimonas salinaria</name>
    <dbReference type="NCBI Taxonomy" id="321339"/>
    <lineage>
        <taxon>Bacteria</taxon>
        <taxon>Pseudomonadati</taxon>
        <taxon>Pseudomonadota</taxon>
        <taxon>Alphaproteobacteria</taxon>
        <taxon>Rhodobacterales</taxon>
        <taxon>Roseobacteraceae</taxon>
        <taxon>Citreimonas</taxon>
    </lineage>
</organism>
<dbReference type="Proteomes" id="UP000199286">
    <property type="component" value="Unassembled WGS sequence"/>
</dbReference>
<dbReference type="EMBL" id="FNPF01000039">
    <property type="protein sequence ID" value="SDY94156.1"/>
    <property type="molecule type" value="Genomic_DNA"/>
</dbReference>
<reference evidence="1 2" key="1">
    <citation type="submission" date="2016-10" db="EMBL/GenBank/DDBJ databases">
        <authorList>
            <person name="de Groot N.N."/>
        </authorList>
    </citation>
    <scope>NUCLEOTIDE SEQUENCE [LARGE SCALE GENOMIC DNA]</scope>
    <source>
        <strain evidence="1 2">DSM 26880</strain>
    </source>
</reference>
<gene>
    <name evidence="1" type="ORF">SAMN05444340_1392</name>
</gene>
<evidence type="ECO:0000313" key="1">
    <source>
        <dbReference type="EMBL" id="SDY94156.1"/>
    </source>
</evidence>
<evidence type="ECO:0000313" key="2">
    <source>
        <dbReference type="Proteomes" id="UP000199286"/>
    </source>
</evidence>
<dbReference type="AlphaFoldDB" id="A0A1H3NZ53"/>
<name>A0A1H3NZ53_9RHOB</name>
<protein>
    <submittedName>
        <fullName evidence="1">Uncharacterized protein</fullName>
    </submittedName>
</protein>
<accession>A0A1H3NZ53</accession>
<keyword evidence="2" id="KW-1185">Reference proteome</keyword>
<sequence length="35" mass="3753">MGRKRYVLALSVAVILLLIWLELAVGLVGSPWAGS</sequence>